<evidence type="ECO:0000313" key="1">
    <source>
        <dbReference type="EMBL" id="QBK84640.1"/>
    </source>
</evidence>
<protein>
    <submittedName>
        <fullName evidence="1">Uncharacterized protein</fullName>
    </submittedName>
</protein>
<dbReference type="EMBL" id="MK500282">
    <property type="protein sequence ID" value="QBK84640.1"/>
    <property type="molecule type" value="Genomic_DNA"/>
</dbReference>
<proteinExistence type="predicted"/>
<organism evidence="1">
    <name type="scientific">Pithovirus LCDPAC01</name>
    <dbReference type="NCBI Taxonomy" id="2506600"/>
    <lineage>
        <taxon>Viruses</taxon>
        <taxon>Pithoviruses</taxon>
    </lineage>
</organism>
<gene>
    <name evidence="1" type="ORF">LCDPAC01_01210</name>
</gene>
<reference evidence="1" key="1">
    <citation type="journal article" date="2019" name="MBio">
        <title>Virus Genomes from Deep Sea Sediments Expand the Ocean Megavirome and Support Independent Origins of Viral Gigantism.</title>
        <authorList>
            <person name="Backstrom D."/>
            <person name="Yutin N."/>
            <person name="Jorgensen S.L."/>
            <person name="Dharamshi J."/>
            <person name="Homa F."/>
            <person name="Zaremba-Niedwiedzka K."/>
            <person name="Spang A."/>
            <person name="Wolf Y.I."/>
            <person name="Koonin E.V."/>
            <person name="Ettema T.J."/>
        </authorList>
    </citation>
    <scope>NUCLEOTIDE SEQUENCE</scope>
</reference>
<accession>A0A481YMP2</accession>
<name>A0A481YMP2_9VIRU</name>
<sequence length="254" mass="28411">MNFTDCFDSFLDVANKITRVSSHGIDVVGTSLRRYINIWERTKKNPEKHISLVKELALRIKKETKDLGDMESVVTALEESKYKIVALSKKKRPPTIYISIILSKAFKISEDDDYEAEEKSYADIYILDLLRCFVCSGVKGFEDVIDQHEKVIGIDHDKEVVADSSFSGAMKGFVEELTGDGIGDSIDMSKIQAAMKDIMSDKGAKKMLKGVIGDMGKAKNMKDMFGSIMSRMKDVEMPPELLKSIEATVNSVDE</sequence>